<dbReference type="Pfam" id="PF00574">
    <property type="entry name" value="CLP_protease"/>
    <property type="match status" value="1"/>
</dbReference>
<reference evidence="10" key="1">
    <citation type="submission" date="2015-09" db="EMBL/GenBank/DDBJ databases">
        <authorList>
            <person name="Jackson K.R."/>
            <person name="Lunt B.L."/>
            <person name="Fisher J.N.B."/>
            <person name="Gardner A.V."/>
            <person name="Bailey M.E."/>
            <person name="Deus L.M."/>
            <person name="Earl A.S."/>
            <person name="Gibby P.D."/>
            <person name="Hartmann K.A."/>
            <person name="Liu J.E."/>
            <person name="Manci A.M."/>
            <person name="Nielsen D.A."/>
            <person name="Solomon M.B."/>
            <person name="Breakwell D.P."/>
            <person name="Burnett S.H."/>
            <person name="Grose J.H."/>
        </authorList>
    </citation>
    <scope>NUCLEOTIDE SEQUENCE</scope>
    <source>
        <strain evidence="10">586PRA</strain>
    </source>
</reference>
<evidence type="ECO:0000313" key="10">
    <source>
        <dbReference type="EMBL" id="CUR05372.1"/>
    </source>
</evidence>
<dbReference type="InterPro" id="IPR023562">
    <property type="entry name" value="ClpP/TepA"/>
</dbReference>
<dbReference type="HAMAP" id="MF_00444">
    <property type="entry name" value="ClpP"/>
    <property type="match status" value="1"/>
</dbReference>
<comment type="function">
    <text evidence="7">Cleaves peptides in various proteins in a process that requires ATP hydrolysis. Has a chymotrypsin-like activity. Plays a major role in the degradation of misfolded proteins.</text>
</comment>
<protein>
    <recommendedName>
        <fullName evidence="7 9">ATP-dependent Clp protease proteolytic subunit</fullName>
        <ecNumber evidence="7">3.4.21.92</ecNumber>
    </recommendedName>
    <alternativeName>
        <fullName evidence="7">Endopeptidase Clp</fullName>
    </alternativeName>
</protein>
<evidence type="ECO:0000256" key="2">
    <source>
        <dbReference type="ARBA" id="ARBA00022640"/>
    </source>
</evidence>
<comment type="similarity">
    <text evidence="1 7 9">Belongs to the peptidase S14 family.</text>
</comment>
<dbReference type="PANTHER" id="PTHR10381">
    <property type="entry name" value="ATP-DEPENDENT CLP PROTEASE PROTEOLYTIC SUBUNIT"/>
    <property type="match status" value="1"/>
</dbReference>
<comment type="subcellular location">
    <subcellularLocation>
        <location evidence="7">Plastid</location>
        <location evidence="7">Chloroplast stroma</location>
    </subcellularLocation>
</comment>
<dbReference type="PROSITE" id="PS00382">
    <property type="entry name" value="CLP_PROTEASE_HIS"/>
    <property type="match status" value="1"/>
</dbReference>
<evidence type="ECO:0000256" key="7">
    <source>
        <dbReference type="HAMAP-Rule" id="MF_00444"/>
    </source>
</evidence>
<dbReference type="EMBL" id="LN885299">
    <property type="protein sequence ID" value="CUR05372.1"/>
    <property type="molecule type" value="Genomic_DNA"/>
</dbReference>
<evidence type="ECO:0000256" key="9">
    <source>
        <dbReference type="RuleBase" id="RU003567"/>
    </source>
</evidence>
<keyword evidence="4 7" id="KW-0378">Hydrolase</keyword>
<evidence type="ECO:0000256" key="3">
    <source>
        <dbReference type="ARBA" id="ARBA00022670"/>
    </source>
</evidence>
<keyword evidence="3 7" id="KW-0645">Protease</keyword>
<dbReference type="GO" id="GO:0051117">
    <property type="term" value="F:ATPase binding"/>
    <property type="evidence" value="ECO:0007669"/>
    <property type="project" value="TreeGrafter"/>
</dbReference>
<dbReference type="GO" id="GO:0006515">
    <property type="term" value="P:protein quality control for misfolded or incompletely synthesized proteins"/>
    <property type="evidence" value="ECO:0007669"/>
    <property type="project" value="TreeGrafter"/>
</dbReference>
<organism evidence="10">
    <name type="scientific">Acacia prainii</name>
    <dbReference type="NCBI Taxonomy" id="1174869"/>
    <lineage>
        <taxon>Eukaryota</taxon>
        <taxon>Viridiplantae</taxon>
        <taxon>Streptophyta</taxon>
        <taxon>Embryophyta</taxon>
        <taxon>Tracheophyta</taxon>
        <taxon>Spermatophyta</taxon>
        <taxon>Magnoliopsida</taxon>
        <taxon>eudicotyledons</taxon>
        <taxon>Gunneridae</taxon>
        <taxon>Pentapetalae</taxon>
        <taxon>rosids</taxon>
        <taxon>fabids</taxon>
        <taxon>Fabales</taxon>
        <taxon>Fabaceae</taxon>
        <taxon>Caesalpinioideae</taxon>
        <taxon>mimosoid clade</taxon>
        <taxon>Acacieae</taxon>
        <taxon>Acacia</taxon>
    </lineage>
</organism>
<dbReference type="GO" id="GO:0009368">
    <property type="term" value="C:endopeptidase Clp complex"/>
    <property type="evidence" value="ECO:0007669"/>
    <property type="project" value="TreeGrafter"/>
</dbReference>
<feature type="active site" evidence="7 8">
    <location>
        <position position="126"/>
    </location>
</feature>
<dbReference type="SUPFAM" id="SSF52096">
    <property type="entry name" value="ClpP/crotonase"/>
    <property type="match status" value="1"/>
</dbReference>
<comment type="subunit">
    <text evidence="7">Component of the chloroplastic Clp protease core complex.</text>
</comment>
<sequence length="208" mass="23658">MPVGVPKVPFRGPGDEEPSWVDLYNRLYRQRAIFLGQKIDSTIANQIMSVLLFLNIEDRRKSIEFFINSPGGSITSGMAIYDMMQAVEPDVKTVCIGVAASMACFLLQGGEMTQRMAFPHARVMMHQPLTNIDDKEKAGASLLDIHEVLAMYYNIVNIYIQRTGKPSWTILRDLHRDNFMSAEEAQDHGIVDLLLDSEFYNNYYNNNK</sequence>
<dbReference type="PANTHER" id="PTHR10381:SF15">
    <property type="entry name" value="CHLOROPLASTIC ATP-DEPENDENT CLP PROTEASE PROTEOLYTIC SUBUNIT 1"/>
    <property type="match status" value="1"/>
</dbReference>
<gene>
    <name evidence="10" type="primary">clpP1</name>
    <name evidence="7" type="synonym">clpP</name>
</gene>
<accession>A0A1D0C3V3</accession>
<keyword evidence="5 7" id="KW-0720">Serine protease</keyword>
<dbReference type="CDD" id="cd07017">
    <property type="entry name" value="S14_ClpP_2"/>
    <property type="match status" value="1"/>
</dbReference>
<dbReference type="PRINTS" id="PR00127">
    <property type="entry name" value="CLPPROTEASEP"/>
</dbReference>
<reference evidence="10" key="2">
    <citation type="submission" date="2016-09" db="EMBL/GenBank/DDBJ databases">
        <title>Integration of Complete Chloroplast Genome Sequences with Small Amplicon Datasets Improves Phylogenetic Resolution in Acacia.</title>
        <authorList>
            <person name="Williams A.V."/>
            <person name="Miller J.T."/>
            <person name="Small I."/>
            <person name="Nevill P.G."/>
            <person name="Boykin L.M."/>
        </authorList>
    </citation>
    <scope>NUCLEOTIDE SEQUENCE</scope>
    <source>
        <strain evidence="10">586PRA</strain>
    </source>
</reference>
<evidence type="ECO:0000256" key="6">
    <source>
        <dbReference type="ARBA" id="ARBA00034021"/>
    </source>
</evidence>
<dbReference type="GO" id="GO:0004252">
    <property type="term" value="F:serine-type endopeptidase activity"/>
    <property type="evidence" value="ECO:0007669"/>
    <property type="project" value="UniProtKB-UniRule"/>
</dbReference>
<comment type="catalytic activity">
    <reaction evidence="6 7 8">
        <text>Hydrolysis of proteins to small peptides in the presence of ATP and magnesium. alpha-casein is the usual test substrate. In the absence of ATP, only oligopeptides shorter than five residues are hydrolyzed (such as succinyl-Leu-Tyr-|-NHMec, and Leu-Tyr-Leu-|-Tyr-Trp, in which cleavage of the -Tyr-|-Leu- and -Tyr-|-Trp bonds also occurs).</text>
        <dbReference type="EC" id="3.4.21.92"/>
    </reaction>
</comment>
<proteinExistence type="inferred from homology"/>
<dbReference type="GO" id="GO:0009570">
    <property type="term" value="C:chloroplast stroma"/>
    <property type="evidence" value="ECO:0007669"/>
    <property type="project" value="UniProtKB-SubCell"/>
</dbReference>
<keyword evidence="10" id="KW-0150">Chloroplast</keyword>
<keyword evidence="2 10" id="KW-0934">Plastid</keyword>
<dbReference type="Gene3D" id="3.90.226.10">
    <property type="entry name" value="2-enoyl-CoA Hydratase, Chain A, domain 1"/>
    <property type="match status" value="1"/>
</dbReference>
<evidence type="ECO:0000256" key="5">
    <source>
        <dbReference type="ARBA" id="ARBA00022825"/>
    </source>
</evidence>
<name>A0A1D0C3V3_9FABA</name>
<feature type="active site" description="Nucleophile" evidence="7">
    <location>
        <position position="101"/>
    </location>
</feature>
<dbReference type="AlphaFoldDB" id="A0A1D0C3V3"/>
<evidence type="ECO:0000256" key="4">
    <source>
        <dbReference type="ARBA" id="ARBA00022801"/>
    </source>
</evidence>
<evidence type="ECO:0000256" key="8">
    <source>
        <dbReference type="PROSITE-ProRule" id="PRU10086"/>
    </source>
</evidence>
<dbReference type="InterPro" id="IPR029045">
    <property type="entry name" value="ClpP/crotonase-like_dom_sf"/>
</dbReference>
<evidence type="ECO:0000256" key="1">
    <source>
        <dbReference type="ARBA" id="ARBA00007039"/>
    </source>
</evidence>
<dbReference type="EC" id="3.4.21.92" evidence="7"/>
<dbReference type="InterPro" id="IPR033135">
    <property type="entry name" value="ClpP_His_AS"/>
</dbReference>
<geneLocation type="chloroplast" evidence="10"/>
<dbReference type="GO" id="GO:0004176">
    <property type="term" value="F:ATP-dependent peptidase activity"/>
    <property type="evidence" value="ECO:0007669"/>
    <property type="project" value="InterPro"/>
</dbReference>
<dbReference type="InterPro" id="IPR001907">
    <property type="entry name" value="ClpP"/>
</dbReference>